<gene>
    <name evidence="1" type="ORF">DEF21_03995</name>
</gene>
<dbReference type="EMBL" id="DOOG01000035">
    <property type="protein sequence ID" value="HBU97054.1"/>
    <property type="molecule type" value="Genomic_DNA"/>
</dbReference>
<protein>
    <submittedName>
        <fullName evidence="1">Uncharacterized protein</fullName>
    </submittedName>
</protein>
<comment type="caution">
    <text evidence="1">The sequence shown here is derived from an EMBL/GenBank/DDBJ whole genome shotgun (WGS) entry which is preliminary data.</text>
</comment>
<evidence type="ECO:0000313" key="2">
    <source>
        <dbReference type="Proteomes" id="UP000264753"/>
    </source>
</evidence>
<sequence length="63" mass="7023">MPEIGTFDHLAQALRVWRHNKRNLGSPTMSADYKTNAKPGFATRAIHHGYDPQSHNGALNQPV</sequence>
<dbReference type="Proteomes" id="UP000264753">
    <property type="component" value="Unassembled WGS sequence"/>
</dbReference>
<feature type="non-terminal residue" evidence="1">
    <location>
        <position position="63"/>
    </location>
</feature>
<dbReference type="AlphaFoldDB" id="A0A358HQL5"/>
<evidence type="ECO:0000313" key="1">
    <source>
        <dbReference type="EMBL" id="HBU97054.1"/>
    </source>
</evidence>
<accession>A0A358HQL5</accession>
<name>A0A358HQL5_9PROT</name>
<reference evidence="1 2" key="1">
    <citation type="journal article" date="2018" name="Nat. Biotechnol.">
        <title>A standardized bacterial taxonomy based on genome phylogeny substantially revises the tree of life.</title>
        <authorList>
            <person name="Parks D.H."/>
            <person name="Chuvochina M."/>
            <person name="Waite D.W."/>
            <person name="Rinke C."/>
            <person name="Skarshewski A."/>
            <person name="Chaumeil P.A."/>
            <person name="Hugenholtz P."/>
        </authorList>
    </citation>
    <scope>NUCLEOTIDE SEQUENCE [LARGE SCALE GENOMIC DNA]</scope>
    <source>
        <strain evidence="1">UBA8707</strain>
    </source>
</reference>
<organism evidence="1 2">
    <name type="scientific">Thalassospira lucentensis</name>
    <dbReference type="NCBI Taxonomy" id="168935"/>
    <lineage>
        <taxon>Bacteria</taxon>
        <taxon>Pseudomonadati</taxon>
        <taxon>Pseudomonadota</taxon>
        <taxon>Alphaproteobacteria</taxon>
        <taxon>Rhodospirillales</taxon>
        <taxon>Thalassospiraceae</taxon>
        <taxon>Thalassospira</taxon>
    </lineage>
</organism>
<proteinExistence type="predicted"/>